<dbReference type="InterPro" id="IPR036206">
    <property type="entry name" value="ThiamineP_synth_sf"/>
</dbReference>
<evidence type="ECO:0000256" key="1">
    <source>
        <dbReference type="ARBA" id="ARBA00004948"/>
    </source>
</evidence>
<dbReference type="GO" id="GO:0009228">
    <property type="term" value="P:thiamine biosynthetic process"/>
    <property type="evidence" value="ECO:0007669"/>
    <property type="project" value="UniProtKB-KW"/>
</dbReference>
<dbReference type="RefSeq" id="WP_150965542.1">
    <property type="nucleotide sequence ID" value="NZ_VZZJ01000021.1"/>
</dbReference>
<comment type="caution">
    <text evidence="4">The sequence shown here is derived from an EMBL/GenBank/DDBJ whole genome shotgun (WGS) entry which is preliminary data.</text>
</comment>
<evidence type="ECO:0000313" key="5">
    <source>
        <dbReference type="Proteomes" id="UP000441523"/>
    </source>
</evidence>
<dbReference type="EMBL" id="VZZJ01000021">
    <property type="protein sequence ID" value="KAB1071076.1"/>
    <property type="molecule type" value="Genomic_DNA"/>
</dbReference>
<proteinExistence type="predicted"/>
<dbReference type="CDD" id="cd00564">
    <property type="entry name" value="TMP_TenI"/>
    <property type="match status" value="1"/>
</dbReference>
<keyword evidence="5" id="KW-1185">Reference proteome</keyword>
<dbReference type="GO" id="GO:0004789">
    <property type="term" value="F:thiamine-phosphate diphosphorylase activity"/>
    <property type="evidence" value="ECO:0007669"/>
    <property type="project" value="TreeGrafter"/>
</dbReference>
<dbReference type="SUPFAM" id="SSF51391">
    <property type="entry name" value="Thiamin phosphate synthase"/>
    <property type="match status" value="1"/>
</dbReference>
<evidence type="ECO:0000256" key="2">
    <source>
        <dbReference type="ARBA" id="ARBA00022977"/>
    </source>
</evidence>
<gene>
    <name evidence="4" type="ORF">F6X51_20555</name>
</gene>
<protein>
    <submittedName>
        <fullName evidence="4">Thiamine phosphate synthase</fullName>
    </submittedName>
</protein>
<comment type="pathway">
    <text evidence="1">Cofactor biosynthesis; thiamine diphosphate biosynthesis.</text>
</comment>
<dbReference type="InterPro" id="IPR022998">
    <property type="entry name" value="ThiamineP_synth_TenI"/>
</dbReference>
<dbReference type="AlphaFoldDB" id="A0A6N6MLW2"/>
<sequence>MSLPSPLLAVTDRRACADLAATVRGILAGGGRWIWFREPDLAAAERHHLAEALLAQVRRAGGRLSVGRDVALAAAIGADGVHLPGGSGPEAIAGARRALPGRALIGVSAHGPGEIARAAGADYVTLSPIFETASKPGYGPALGPAALDAAARSGIPVLALGGITPGALPACRHAGAAGFAVMGGLMRACDPARATAALLAAWDPGQAPDPEDARYFGAGP</sequence>
<evidence type="ECO:0000259" key="3">
    <source>
        <dbReference type="Pfam" id="PF02581"/>
    </source>
</evidence>
<dbReference type="PANTHER" id="PTHR20857:SF15">
    <property type="entry name" value="THIAMINE-PHOSPHATE SYNTHASE"/>
    <property type="match status" value="1"/>
</dbReference>
<evidence type="ECO:0000313" key="4">
    <source>
        <dbReference type="EMBL" id="KAB1071076.1"/>
    </source>
</evidence>
<organism evidence="4 5">
    <name type="scientific">Methylobacterium planeticum</name>
    <dbReference type="NCBI Taxonomy" id="2615211"/>
    <lineage>
        <taxon>Bacteria</taxon>
        <taxon>Pseudomonadati</taxon>
        <taxon>Pseudomonadota</taxon>
        <taxon>Alphaproteobacteria</taxon>
        <taxon>Hyphomicrobiales</taxon>
        <taxon>Methylobacteriaceae</taxon>
        <taxon>Methylobacterium</taxon>
    </lineage>
</organism>
<dbReference type="Proteomes" id="UP000441523">
    <property type="component" value="Unassembled WGS sequence"/>
</dbReference>
<keyword evidence="2" id="KW-0784">Thiamine biosynthesis</keyword>
<reference evidence="4 5" key="1">
    <citation type="submission" date="2019-09" db="EMBL/GenBank/DDBJ databases">
        <title>YIM 132548 draft genome.</title>
        <authorList>
            <person name="Jiang L."/>
        </authorList>
    </citation>
    <scope>NUCLEOTIDE SEQUENCE [LARGE SCALE GENOMIC DNA]</scope>
    <source>
        <strain evidence="4 5">YIM 132548</strain>
    </source>
</reference>
<feature type="domain" description="Thiamine phosphate synthase/TenI" evidence="3">
    <location>
        <begin position="7"/>
        <end position="184"/>
    </location>
</feature>
<accession>A0A6N6MLW2</accession>
<dbReference type="Gene3D" id="3.20.20.70">
    <property type="entry name" value="Aldolase class I"/>
    <property type="match status" value="1"/>
</dbReference>
<dbReference type="InterPro" id="IPR013785">
    <property type="entry name" value="Aldolase_TIM"/>
</dbReference>
<dbReference type="Pfam" id="PF02581">
    <property type="entry name" value="TMP-TENI"/>
    <property type="match status" value="1"/>
</dbReference>
<dbReference type="PANTHER" id="PTHR20857">
    <property type="entry name" value="THIAMINE-PHOSPHATE PYROPHOSPHORYLASE"/>
    <property type="match status" value="1"/>
</dbReference>
<name>A0A6N6MLW2_9HYPH</name>
<dbReference type="GO" id="GO:0005737">
    <property type="term" value="C:cytoplasm"/>
    <property type="evidence" value="ECO:0007669"/>
    <property type="project" value="TreeGrafter"/>
</dbReference>